<evidence type="ECO:0000313" key="2">
    <source>
        <dbReference type="EMBL" id="VEL18954.1"/>
    </source>
</evidence>
<dbReference type="Proteomes" id="UP000784294">
    <property type="component" value="Unassembled WGS sequence"/>
</dbReference>
<evidence type="ECO:0000256" key="1">
    <source>
        <dbReference type="SAM" id="MobiDB-lite"/>
    </source>
</evidence>
<name>A0A3S5AF77_9PLAT</name>
<proteinExistence type="predicted"/>
<organism evidence="2 3">
    <name type="scientific">Protopolystoma xenopodis</name>
    <dbReference type="NCBI Taxonomy" id="117903"/>
    <lineage>
        <taxon>Eukaryota</taxon>
        <taxon>Metazoa</taxon>
        <taxon>Spiralia</taxon>
        <taxon>Lophotrochozoa</taxon>
        <taxon>Platyhelminthes</taxon>
        <taxon>Monogenea</taxon>
        <taxon>Polyopisthocotylea</taxon>
        <taxon>Polystomatidea</taxon>
        <taxon>Polystomatidae</taxon>
        <taxon>Protopolystoma</taxon>
    </lineage>
</organism>
<reference evidence="2" key="1">
    <citation type="submission" date="2018-11" db="EMBL/GenBank/DDBJ databases">
        <authorList>
            <consortium name="Pathogen Informatics"/>
        </authorList>
    </citation>
    <scope>NUCLEOTIDE SEQUENCE</scope>
</reference>
<accession>A0A3S5AF77</accession>
<sequence>MFVATSRRQPRVHTSSRPNFVYAKSGISSTQPGHTATCGEHMLIAAATFGLSGIPRPHLPLATQKEHKRLFAFARLPPPIPDFVRPSRYQRLHPPQAGMQGPGDEAHASGPRFGGLGQDTRHAPA</sequence>
<gene>
    <name evidence="2" type="ORF">PXEA_LOCUS12394</name>
</gene>
<dbReference type="EMBL" id="CAAALY010039458">
    <property type="protein sequence ID" value="VEL18954.1"/>
    <property type="molecule type" value="Genomic_DNA"/>
</dbReference>
<evidence type="ECO:0000313" key="3">
    <source>
        <dbReference type="Proteomes" id="UP000784294"/>
    </source>
</evidence>
<dbReference type="AlphaFoldDB" id="A0A3S5AF77"/>
<comment type="caution">
    <text evidence="2">The sequence shown here is derived from an EMBL/GenBank/DDBJ whole genome shotgun (WGS) entry which is preliminary data.</text>
</comment>
<keyword evidence="3" id="KW-1185">Reference proteome</keyword>
<feature type="region of interest" description="Disordered" evidence="1">
    <location>
        <begin position="84"/>
        <end position="125"/>
    </location>
</feature>
<protein>
    <submittedName>
        <fullName evidence="2">Uncharacterized protein</fullName>
    </submittedName>
</protein>